<dbReference type="InterPro" id="IPR039891">
    <property type="entry name" value="VWA8"/>
</dbReference>
<feature type="non-terminal residue" evidence="2">
    <location>
        <position position="1"/>
    </location>
</feature>
<name>A0ABV0X2H0_9TELE</name>
<accession>A0ABV0X2H0</accession>
<dbReference type="PANTHER" id="PTHR21610">
    <property type="entry name" value="VON WILLEBRAND FACTOR A DOMAIN-CONTAINING PROTEIN 8"/>
    <property type="match status" value="1"/>
</dbReference>
<evidence type="ECO:0000313" key="3">
    <source>
        <dbReference type="Proteomes" id="UP001444071"/>
    </source>
</evidence>
<evidence type="ECO:0000313" key="2">
    <source>
        <dbReference type="EMBL" id="MEQ2275514.1"/>
    </source>
</evidence>
<feature type="domain" description="ATPase dynein-related AAA" evidence="1">
    <location>
        <begin position="223"/>
        <end position="324"/>
    </location>
</feature>
<dbReference type="Gene3D" id="3.40.50.300">
    <property type="entry name" value="P-loop containing nucleotide triphosphate hydrolases"/>
    <property type="match status" value="1"/>
</dbReference>
<dbReference type="InterPro" id="IPR011704">
    <property type="entry name" value="ATPase_dyneun-rel_AAA"/>
</dbReference>
<dbReference type="PANTHER" id="PTHR21610:SF9">
    <property type="entry name" value="VON WILLEBRAND FACTOR A DOMAIN-CONTAINING PROTEIN 8"/>
    <property type="match status" value="1"/>
</dbReference>
<protein>
    <recommendedName>
        <fullName evidence="1">ATPase dynein-related AAA domain-containing protein</fullName>
    </recommendedName>
</protein>
<reference evidence="2 3" key="1">
    <citation type="submission" date="2021-06" db="EMBL/GenBank/DDBJ databases">
        <authorList>
            <person name="Palmer J.M."/>
        </authorList>
    </citation>
    <scope>NUCLEOTIDE SEQUENCE [LARGE SCALE GENOMIC DNA]</scope>
    <source>
        <strain evidence="2 3">XR_2019</strain>
        <tissue evidence="2">Muscle</tissue>
    </source>
</reference>
<keyword evidence="3" id="KW-1185">Reference proteome</keyword>
<dbReference type="Pfam" id="PF07728">
    <property type="entry name" value="AAA_5"/>
    <property type="match status" value="1"/>
</dbReference>
<organism evidence="2 3">
    <name type="scientific">Xenotaenia resolanae</name>
    <dbReference type="NCBI Taxonomy" id="208358"/>
    <lineage>
        <taxon>Eukaryota</taxon>
        <taxon>Metazoa</taxon>
        <taxon>Chordata</taxon>
        <taxon>Craniata</taxon>
        <taxon>Vertebrata</taxon>
        <taxon>Euteleostomi</taxon>
        <taxon>Actinopterygii</taxon>
        <taxon>Neopterygii</taxon>
        <taxon>Teleostei</taxon>
        <taxon>Neoteleostei</taxon>
        <taxon>Acanthomorphata</taxon>
        <taxon>Ovalentaria</taxon>
        <taxon>Atherinomorphae</taxon>
        <taxon>Cyprinodontiformes</taxon>
        <taxon>Goodeidae</taxon>
        <taxon>Xenotaenia</taxon>
    </lineage>
</organism>
<sequence length="326" mass="36115">LLSCLCVFRSIFPIHPSFRVLALAEPPVVGASSSSSNRGQQQWLGPELLTMFLYHAVTPLAKAEEMGLIHGLAPNVPKEAAEQLLHLTDSLRRTKDPTAQSLASSLSTRQLLRICRRLSQYPEESIAHAVNKACLSRFLPSLARASLEKSLTNSSIQDTPDPAGQTRDYTCVVQEGVLTIGKVSTPIYSPNQKMKVPDVLFYDNPQHMMVMEDMLKDFLLGEHLLLVGNQGVGKNKIVDRFLHLLNRPREYLQLHRDTTVQTLTLQPSVRDGIITYEDSPLVKAVKHGHILVIDEADKAPTNVTCILKALVESGEMILADGRRIIS</sequence>
<evidence type="ECO:0000259" key="1">
    <source>
        <dbReference type="Pfam" id="PF07728"/>
    </source>
</evidence>
<comment type="caution">
    <text evidence="2">The sequence shown here is derived from an EMBL/GenBank/DDBJ whole genome shotgun (WGS) entry which is preliminary data.</text>
</comment>
<dbReference type="SUPFAM" id="SSF52540">
    <property type="entry name" value="P-loop containing nucleoside triphosphate hydrolases"/>
    <property type="match status" value="1"/>
</dbReference>
<gene>
    <name evidence="2" type="ORF">XENORESO_004530</name>
</gene>
<feature type="non-terminal residue" evidence="2">
    <location>
        <position position="326"/>
    </location>
</feature>
<dbReference type="Proteomes" id="UP001444071">
    <property type="component" value="Unassembled WGS sequence"/>
</dbReference>
<dbReference type="EMBL" id="JAHRIM010081863">
    <property type="protein sequence ID" value="MEQ2275514.1"/>
    <property type="molecule type" value="Genomic_DNA"/>
</dbReference>
<proteinExistence type="predicted"/>
<dbReference type="InterPro" id="IPR027417">
    <property type="entry name" value="P-loop_NTPase"/>
</dbReference>